<dbReference type="RefSeq" id="WP_218326917.1">
    <property type="nucleotide sequence ID" value="NZ_JAHUZB010000005.1"/>
</dbReference>
<dbReference type="InterPro" id="IPR012427">
    <property type="entry name" value="DUF1622"/>
</dbReference>
<keyword evidence="1" id="KW-0472">Membrane</keyword>
<feature type="transmembrane region" description="Helical" evidence="1">
    <location>
        <begin position="12"/>
        <end position="42"/>
    </location>
</feature>
<accession>A0ABS6TFL0</accession>
<dbReference type="EMBL" id="JAHUZB010000005">
    <property type="protein sequence ID" value="MBV7391713.1"/>
    <property type="molecule type" value="Genomic_DNA"/>
</dbReference>
<reference evidence="2 3" key="1">
    <citation type="submission" date="2021-06" db="EMBL/GenBank/DDBJ databases">
        <title>Enterococcus alishanensis sp. nov., a novel lactic acid bacterium isolated from fresh coffee beans.</title>
        <authorList>
            <person name="Chen Y.-S."/>
        </authorList>
    </citation>
    <scope>NUCLEOTIDE SEQUENCE [LARGE SCALE GENOMIC DNA]</scope>
    <source>
        <strain evidence="2 3">ALS3</strain>
    </source>
</reference>
<protein>
    <submittedName>
        <fullName evidence="2">DUF1622 domain-containing protein</fullName>
    </submittedName>
</protein>
<name>A0ABS6TFL0_9ENTE</name>
<keyword evidence="1" id="KW-0812">Transmembrane</keyword>
<organism evidence="2 3">
    <name type="scientific">Enterococcus alishanensis</name>
    <dbReference type="NCBI Taxonomy" id="1303817"/>
    <lineage>
        <taxon>Bacteria</taxon>
        <taxon>Bacillati</taxon>
        <taxon>Bacillota</taxon>
        <taxon>Bacilli</taxon>
        <taxon>Lactobacillales</taxon>
        <taxon>Enterococcaceae</taxon>
        <taxon>Enterococcus</taxon>
    </lineage>
</organism>
<evidence type="ECO:0000313" key="3">
    <source>
        <dbReference type="Proteomes" id="UP000774130"/>
    </source>
</evidence>
<proteinExistence type="predicted"/>
<evidence type="ECO:0000313" key="2">
    <source>
        <dbReference type="EMBL" id="MBV7391713.1"/>
    </source>
</evidence>
<gene>
    <name evidence="2" type="ORF">KUA55_13575</name>
</gene>
<feature type="transmembrane region" description="Helical" evidence="1">
    <location>
        <begin position="95"/>
        <end position="113"/>
    </location>
</feature>
<sequence>MADLHQQLDAFIFPIFELISSLLNIVSILILIIGAVVASKDFFTHLLTRKFDRLDVIQQNRLIKAFLGSYVLLSLELLIVADIIDSIINPTFQDIFRLGLIVIIRTVISYFLSREIQEGQTDLKK</sequence>
<dbReference type="PANTHER" id="PTHR38468">
    <property type="entry name" value="SLL0939 PROTEIN"/>
    <property type="match status" value="1"/>
</dbReference>
<keyword evidence="1" id="KW-1133">Transmembrane helix</keyword>
<comment type="caution">
    <text evidence="2">The sequence shown here is derived from an EMBL/GenBank/DDBJ whole genome shotgun (WGS) entry which is preliminary data.</text>
</comment>
<dbReference type="Pfam" id="PF07784">
    <property type="entry name" value="DUF1622"/>
    <property type="match status" value="1"/>
</dbReference>
<keyword evidence="3" id="KW-1185">Reference proteome</keyword>
<dbReference type="PANTHER" id="PTHR38468:SF1">
    <property type="entry name" value="SLL0939 PROTEIN"/>
    <property type="match status" value="1"/>
</dbReference>
<evidence type="ECO:0000256" key="1">
    <source>
        <dbReference type="SAM" id="Phobius"/>
    </source>
</evidence>
<feature type="transmembrane region" description="Helical" evidence="1">
    <location>
        <begin position="62"/>
        <end position="83"/>
    </location>
</feature>
<dbReference type="Proteomes" id="UP000774130">
    <property type="component" value="Unassembled WGS sequence"/>
</dbReference>